<proteinExistence type="inferred from homology"/>
<dbReference type="InterPro" id="IPR003509">
    <property type="entry name" value="UPF0102_YraN-like"/>
</dbReference>
<evidence type="ECO:0000313" key="4">
    <source>
        <dbReference type="Proteomes" id="UP000253831"/>
    </source>
</evidence>
<protein>
    <recommendedName>
        <fullName evidence="2">UPF0102 protein DVS81_05025</fullName>
    </recommendedName>
</protein>
<dbReference type="PANTHER" id="PTHR34039">
    <property type="entry name" value="UPF0102 PROTEIN YRAN"/>
    <property type="match status" value="1"/>
</dbReference>
<comment type="caution">
    <text evidence="3">The sequence shown here is derived from an EMBL/GenBank/DDBJ whole genome shotgun (WGS) entry which is preliminary data.</text>
</comment>
<dbReference type="InterPro" id="IPR011335">
    <property type="entry name" value="Restrct_endonuc-II-like"/>
</dbReference>
<dbReference type="HAMAP" id="MF_00048">
    <property type="entry name" value="UPF0102"/>
    <property type="match status" value="1"/>
</dbReference>
<reference evidence="3 4" key="1">
    <citation type="submission" date="2018-05" db="EMBL/GenBank/DDBJ databases">
        <title>Integrated omic analyses show evidence that a Ca. Accumulibacter phosphatis strain performs denitrification under micro-aerobic conditions.</title>
        <authorList>
            <person name="Camejo P.Y."/>
            <person name="Katherine M.D."/>
            <person name="Daniel N.R."/>
        </authorList>
    </citation>
    <scope>NUCLEOTIDE SEQUENCE [LARGE SCALE GENOMIC DNA]</scope>
    <source>
        <strain evidence="3">UW-LDO-IC</strain>
    </source>
</reference>
<accession>A0A369XQ65</accession>
<dbReference type="SUPFAM" id="SSF52980">
    <property type="entry name" value="Restriction endonuclease-like"/>
    <property type="match status" value="1"/>
</dbReference>
<dbReference type="NCBIfam" id="TIGR00252">
    <property type="entry name" value="YraN family protein"/>
    <property type="match status" value="1"/>
</dbReference>
<dbReference type="GO" id="GO:0003676">
    <property type="term" value="F:nucleic acid binding"/>
    <property type="evidence" value="ECO:0007669"/>
    <property type="project" value="InterPro"/>
</dbReference>
<gene>
    <name evidence="3" type="ORF">DVS81_05025</name>
</gene>
<dbReference type="AlphaFoldDB" id="A0A369XQ65"/>
<sequence length="157" mass="17092">MSPRWPSGVGTTYSAGSSSLMTIHRQVNDKDSTAGAGERPATPGLLAERLAAAFLERNGLSILARNYRCRGGEVDLICEDRQVLVFVEVRLRRNACYGGAAASITRAKQGRIVLAARHYLASHTATRREPECRFDCLLLDALSEAAIEWLRDAFAAA</sequence>
<dbReference type="Gene3D" id="3.40.1350.10">
    <property type="match status" value="1"/>
</dbReference>
<dbReference type="CDD" id="cd20736">
    <property type="entry name" value="PoNe_Nuclease"/>
    <property type="match status" value="1"/>
</dbReference>
<evidence type="ECO:0000256" key="2">
    <source>
        <dbReference type="HAMAP-Rule" id="MF_00048"/>
    </source>
</evidence>
<evidence type="ECO:0000313" key="3">
    <source>
        <dbReference type="EMBL" id="RDE51530.1"/>
    </source>
</evidence>
<dbReference type="NCBIfam" id="NF009150">
    <property type="entry name" value="PRK12497.1-3"/>
    <property type="match status" value="1"/>
</dbReference>
<dbReference type="EMBL" id="QPGA01000006">
    <property type="protein sequence ID" value="RDE51530.1"/>
    <property type="molecule type" value="Genomic_DNA"/>
</dbReference>
<dbReference type="PANTHER" id="PTHR34039:SF1">
    <property type="entry name" value="UPF0102 PROTEIN YRAN"/>
    <property type="match status" value="1"/>
</dbReference>
<name>A0A369XQ65_9PROT</name>
<dbReference type="Proteomes" id="UP000253831">
    <property type="component" value="Unassembled WGS sequence"/>
</dbReference>
<organism evidence="3 4">
    <name type="scientific">Candidatus Accumulibacter meliphilus</name>
    <dbReference type="NCBI Taxonomy" id="2211374"/>
    <lineage>
        <taxon>Bacteria</taxon>
        <taxon>Pseudomonadati</taxon>
        <taxon>Pseudomonadota</taxon>
        <taxon>Betaproteobacteria</taxon>
        <taxon>Candidatus Accumulibacter</taxon>
    </lineage>
</organism>
<comment type="similarity">
    <text evidence="1 2">Belongs to the UPF0102 family.</text>
</comment>
<dbReference type="Pfam" id="PF02021">
    <property type="entry name" value="UPF0102"/>
    <property type="match status" value="1"/>
</dbReference>
<dbReference type="InterPro" id="IPR011856">
    <property type="entry name" value="tRNA_endonuc-like_dom_sf"/>
</dbReference>
<evidence type="ECO:0000256" key="1">
    <source>
        <dbReference type="ARBA" id="ARBA00006738"/>
    </source>
</evidence>